<evidence type="ECO:0000313" key="2">
    <source>
        <dbReference type="Proteomes" id="UP001612741"/>
    </source>
</evidence>
<name>A0ABW7YNL9_9ACTN</name>
<comment type="caution">
    <text evidence="1">The sequence shown here is derived from an EMBL/GenBank/DDBJ whole genome shotgun (WGS) entry which is preliminary data.</text>
</comment>
<proteinExistence type="predicted"/>
<organism evidence="1 2">
    <name type="scientific">Nonomuraea typhae</name>
    <dbReference type="NCBI Taxonomy" id="2603600"/>
    <lineage>
        <taxon>Bacteria</taxon>
        <taxon>Bacillati</taxon>
        <taxon>Actinomycetota</taxon>
        <taxon>Actinomycetes</taxon>
        <taxon>Streptosporangiales</taxon>
        <taxon>Streptosporangiaceae</taxon>
        <taxon>Nonomuraea</taxon>
    </lineage>
</organism>
<accession>A0ABW7YNL9</accession>
<evidence type="ECO:0000313" key="1">
    <source>
        <dbReference type="EMBL" id="MFI6496893.1"/>
    </source>
</evidence>
<protein>
    <recommendedName>
        <fullName evidence="3">Carboxypeptidase regulatory-like domain-containing protein</fullName>
    </recommendedName>
</protein>
<dbReference type="EMBL" id="JBITGY010000002">
    <property type="protein sequence ID" value="MFI6496893.1"/>
    <property type="molecule type" value="Genomic_DNA"/>
</dbReference>
<gene>
    <name evidence="1" type="ORF">ACIBG2_05900</name>
</gene>
<sequence>MATVPASSKEYLHIPVEDGSASIPGEIAVISSCAEPADSDWKAATWDNGVYKLLIGPGTALALAAGTYTAWLRLTAAPEKVVRRSGPVRVGP</sequence>
<reference evidence="1 2" key="1">
    <citation type="submission" date="2024-10" db="EMBL/GenBank/DDBJ databases">
        <title>The Natural Products Discovery Center: Release of the First 8490 Sequenced Strains for Exploring Actinobacteria Biosynthetic Diversity.</title>
        <authorList>
            <person name="Kalkreuter E."/>
            <person name="Kautsar S.A."/>
            <person name="Yang D."/>
            <person name="Bader C.D."/>
            <person name="Teijaro C.N."/>
            <person name="Fluegel L."/>
            <person name="Davis C.M."/>
            <person name="Simpson J.R."/>
            <person name="Lauterbach L."/>
            <person name="Steele A.D."/>
            <person name="Gui C."/>
            <person name="Meng S."/>
            <person name="Li G."/>
            <person name="Viehrig K."/>
            <person name="Ye F."/>
            <person name="Su P."/>
            <person name="Kiefer A.F."/>
            <person name="Nichols A."/>
            <person name="Cepeda A.J."/>
            <person name="Yan W."/>
            <person name="Fan B."/>
            <person name="Jiang Y."/>
            <person name="Adhikari A."/>
            <person name="Zheng C.-J."/>
            <person name="Schuster L."/>
            <person name="Cowan T.M."/>
            <person name="Smanski M.J."/>
            <person name="Chevrette M.G."/>
            <person name="De Carvalho L.P.S."/>
            <person name="Shen B."/>
        </authorList>
    </citation>
    <scope>NUCLEOTIDE SEQUENCE [LARGE SCALE GENOMIC DNA]</scope>
    <source>
        <strain evidence="1 2">NPDC050545</strain>
    </source>
</reference>
<keyword evidence="2" id="KW-1185">Reference proteome</keyword>
<dbReference type="RefSeq" id="WP_397079367.1">
    <property type="nucleotide sequence ID" value="NZ_JBITGY010000002.1"/>
</dbReference>
<dbReference type="Proteomes" id="UP001612741">
    <property type="component" value="Unassembled WGS sequence"/>
</dbReference>
<evidence type="ECO:0008006" key="3">
    <source>
        <dbReference type="Google" id="ProtNLM"/>
    </source>
</evidence>